<dbReference type="SUPFAM" id="SSF48452">
    <property type="entry name" value="TPR-like"/>
    <property type="match status" value="1"/>
</dbReference>
<protein>
    <submittedName>
        <fullName evidence="4">TPR repeat-containing protein</fullName>
    </submittedName>
</protein>
<dbReference type="Pfam" id="PF13431">
    <property type="entry name" value="TPR_17"/>
    <property type="match status" value="1"/>
</dbReference>
<feature type="repeat" description="TPR" evidence="3">
    <location>
        <begin position="72"/>
        <end position="105"/>
    </location>
</feature>
<dbReference type="PANTHER" id="PTHR44943:SF8">
    <property type="entry name" value="TPR REPEAT-CONTAINING PROTEIN MJ0263"/>
    <property type="match status" value="1"/>
</dbReference>
<keyword evidence="1" id="KW-0677">Repeat</keyword>
<dbReference type="InterPro" id="IPR019734">
    <property type="entry name" value="TPR_rpt"/>
</dbReference>
<sequence>MASIEDLLKQGQRDLNLGNPKEAMISFEKILETDPNHIDALIKKGNILGKIGRYPQAIECYDVVLLQDKANILALVNKGLAYHYIEQYEAAIRCYDMVLGINPKSTTALYNKASSLVKIGRIDEGLQILGDVAKMDFSFKAKAKFDIDFAGIQKNNEFKKLSSKVLDYNIHGINFNHWKSLILIL</sequence>
<dbReference type="AlphaFoldDB" id="A0A075FXP0"/>
<dbReference type="Gene3D" id="1.25.40.10">
    <property type="entry name" value="Tetratricopeptide repeat domain"/>
    <property type="match status" value="1"/>
</dbReference>
<accession>A0A075FXP0</accession>
<organism evidence="4">
    <name type="scientific">uncultured marine thaumarchaeote AD1000_72_F04</name>
    <dbReference type="NCBI Taxonomy" id="1455938"/>
    <lineage>
        <taxon>Archaea</taxon>
        <taxon>Nitrososphaerota</taxon>
        <taxon>environmental samples</taxon>
    </lineage>
</organism>
<reference evidence="4" key="1">
    <citation type="journal article" date="2014" name="Genome Biol. Evol.">
        <title>Pangenome evidence for extensive interdomain horizontal transfer affecting lineage core and shell genes in uncultured planktonic thaumarchaeota and euryarchaeota.</title>
        <authorList>
            <person name="Deschamps P."/>
            <person name="Zivanovic Y."/>
            <person name="Moreira D."/>
            <person name="Rodriguez-Valera F."/>
            <person name="Lopez-Garcia P."/>
        </authorList>
    </citation>
    <scope>NUCLEOTIDE SEQUENCE</scope>
</reference>
<dbReference type="InterPro" id="IPR051685">
    <property type="entry name" value="Ycf3/AcsC/BcsC/TPR_MFPF"/>
</dbReference>
<feature type="repeat" description="TPR" evidence="3">
    <location>
        <begin position="4"/>
        <end position="37"/>
    </location>
</feature>
<name>A0A075FXP0_9ARCH</name>
<proteinExistence type="predicted"/>
<dbReference type="PANTHER" id="PTHR44943">
    <property type="entry name" value="CELLULOSE SYNTHASE OPERON PROTEIN C"/>
    <property type="match status" value="1"/>
</dbReference>
<evidence type="ECO:0000313" key="4">
    <source>
        <dbReference type="EMBL" id="AIE96118.1"/>
    </source>
</evidence>
<keyword evidence="2 3" id="KW-0802">TPR repeat</keyword>
<evidence type="ECO:0000256" key="2">
    <source>
        <dbReference type="ARBA" id="ARBA00022803"/>
    </source>
</evidence>
<dbReference type="Pfam" id="PF00515">
    <property type="entry name" value="TPR_1"/>
    <property type="match status" value="1"/>
</dbReference>
<dbReference type="SMART" id="SM00028">
    <property type="entry name" value="TPR"/>
    <property type="match status" value="3"/>
</dbReference>
<evidence type="ECO:0000256" key="1">
    <source>
        <dbReference type="ARBA" id="ARBA00022737"/>
    </source>
</evidence>
<evidence type="ECO:0000256" key="3">
    <source>
        <dbReference type="PROSITE-ProRule" id="PRU00339"/>
    </source>
</evidence>
<dbReference type="NCBIfam" id="NF047558">
    <property type="entry name" value="TPR_END_plus"/>
    <property type="match status" value="1"/>
</dbReference>
<dbReference type="EMBL" id="KF900469">
    <property type="protein sequence ID" value="AIE96118.1"/>
    <property type="molecule type" value="Genomic_DNA"/>
</dbReference>
<dbReference type="PROSITE" id="PS50005">
    <property type="entry name" value="TPR"/>
    <property type="match status" value="2"/>
</dbReference>
<dbReference type="InterPro" id="IPR011990">
    <property type="entry name" value="TPR-like_helical_dom_sf"/>
</dbReference>